<dbReference type="SUPFAM" id="SSF51395">
    <property type="entry name" value="FMN-linked oxidoreductases"/>
    <property type="match status" value="1"/>
</dbReference>
<gene>
    <name evidence="2" type="ORF">IAR55_002665</name>
</gene>
<dbReference type="GO" id="GO:0016491">
    <property type="term" value="F:oxidoreductase activity"/>
    <property type="evidence" value="ECO:0007669"/>
    <property type="project" value="InterPro"/>
</dbReference>
<dbReference type="GeneID" id="92179923"/>
<feature type="domain" description="NADH:flavin oxidoreductase/NADH oxidase N-terminal" evidence="1">
    <location>
        <begin position="14"/>
        <end position="361"/>
    </location>
</feature>
<comment type="caution">
    <text evidence="2">The sequence shown here is derived from an EMBL/GenBank/DDBJ whole genome shotgun (WGS) entry which is preliminary data.</text>
</comment>
<dbReference type="EMBL" id="JBCAWK010000005">
    <property type="protein sequence ID" value="KAK8858438.1"/>
    <property type="molecule type" value="Genomic_DNA"/>
</dbReference>
<organism evidence="2 3">
    <name type="scientific">Kwoniella newhampshirensis</name>
    <dbReference type="NCBI Taxonomy" id="1651941"/>
    <lineage>
        <taxon>Eukaryota</taxon>
        <taxon>Fungi</taxon>
        <taxon>Dikarya</taxon>
        <taxon>Basidiomycota</taxon>
        <taxon>Agaricomycotina</taxon>
        <taxon>Tremellomycetes</taxon>
        <taxon>Tremellales</taxon>
        <taxon>Cryptococcaceae</taxon>
        <taxon>Kwoniella</taxon>
    </lineage>
</organism>
<accession>A0AAW0YRL4</accession>
<name>A0AAW0YRL4_9TREE</name>
<proteinExistence type="predicted"/>
<evidence type="ECO:0000313" key="2">
    <source>
        <dbReference type="EMBL" id="KAK8858438.1"/>
    </source>
</evidence>
<dbReference type="Gene3D" id="3.20.20.70">
    <property type="entry name" value="Aldolase class I"/>
    <property type="match status" value="1"/>
</dbReference>
<dbReference type="PANTHER" id="PTHR22893">
    <property type="entry name" value="NADH OXIDOREDUCTASE-RELATED"/>
    <property type="match status" value="1"/>
</dbReference>
<sequence>MSSISTTSVRFPNLAKPTKLGALSLRNRTIMASMARNRAVPASFPSDAMATFYAQRAGPSGAGLVLTDATMVSPQGTEWGTSPGLWTEEHAKAWKKVTDAVHQQGGLIMVQLYHVGRCGHPDMPIHKLSGQPLWAPSAIAARGGQFRDLPGEPGYPTPTPIPDPTVILDEFTHAAKMAILAGFDGVELHCANGYLVDQFLSDTANFRTDKWGGSVENRVRFGLEAVRRLIEVWGADRVGAKVSPAGGYNDSYHTTPESRVETYKTFITELDALNLAYIQIAGYNAWGDPKHGGVPQGYPHDMIETYGPLIKKSKLIVNQDYDGESAEKVVKEGKAEAVVFARNYIANPDYYKRIEEGIPLNASHMETWYPTGTNLGVGYTDYPFAPEVLA</sequence>
<dbReference type="InterPro" id="IPR045247">
    <property type="entry name" value="Oye-like"/>
</dbReference>
<protein>
    <recommendedName>
        <fullName evidence="1">NADH:flavin oxidoreductase/NADH oxidase N-terminal domain-containing protein</fullName>
    </recommendedName>
</protein>
<dbReference type="Pfam" id="PF00724">
    <property type="entry name" value="Oxidored_FMN"/>
    <property type="match status" value="1"/>
</dbReference>
<dbReference type="InterPro" id="IPR013785">
    <property type="entry name" value="Aldolase_TIM"/>
</dbReference>
<dbReference type="GO" id="GO:0010181">
    <property type="term" value="F:FMN binding"/>
    <property type="evidence" value="ECO:0007669"/>
    <property type="project" value="InterPro"/>
</dbReference>
<dbReference type="InterPro" id="IPR001155">
    <property type="entry name" value="OxRdtase_FMN_N"/>
</dbReference>
<dbReference type="CDD" id="cd02933">
    <property type="entry name" value="OYE_like_FMN"/>
    <property type="match status" value="1"/>
</dbReference>
<dbReference type="KEGG" id="kne:92179923"/>
<dbReference type="Proteomes" id="UP001388673">
    <property type="component" value="Unassembled WGS sequence"/>
</dbReference>
<reference evidence="2 3" key="1">
    <citation type="journal article" date="2024" name="bioRxiv">
        <title>Comparative genomics of Cryptococcus and Kwoniella reveals pathogenesis evolution and contrasting karyotype dynamics via intercentromeric recombination or chromosome fusion.</title>
        <authorList>
            <person name="Coelho M.A."/>
            <person name="David-Palma M."/>
            <person name="Shea T."/>
            <person name="Bowers K."/>
            <person name="McGinley-Smith S."/>
            <person name="Mohammad A.W."/>
            <person name="Gnirke A."/>
            <person name="Yurkov A.M."/>
            <person name="Nowrousian M."/>
            <person name="Sun S."/>
            <person name="Cuomo C.A."/>
            <person name="Heitman J."/>
        </authorList>
    </citation>
    <scope>NUCLEOTIDE SEQUENCE [LARGE SCALE GENOMIC DNA]</scope>
    <source>
        <strain evidence="2 3">CBS 13917</strain>
    </source>
</reference>
<dbReference type="PANTHER" id="PTHR22893:SF91">
    <property type="entry name" value="NADPH DEHYDROGENASE 2-RELATED"/>
    <property type="match status" value="1"/>
</dbReference>
<evidence type="ECO:0000313" key="3">
    <source>
        <dbReference type="Proteomes" id="UP001388673"/>
    </source>
</evidence>
<evidence type="ECO:0000259" key="1">
    <source>
        <dbReference type="Pfam" id="PF00724"/>
    </source>
</evidence>
<keyword evidence="3" id="KW-1185">Reference proteome</keyword>
<dbReference type="AlphaFoldDB" id="A0AAW0YRL4"/>
<dbReference type="RefSeq" id="XP_066803279.1">
    <property type="nucleotide sequence ID" value="XM_066945778.1"/>
</dbReference>